<dbReference type="CDD" id="cd13250">
    <property type="entry name" value="PH_ACAP"/>
    <property type="match status" value="1"/>
</dbReference>
<dbReference type="EMBL" id="CAJNOC010000001">
    <property type="protein sequence ID" value="CAF0702791.1"/>
    <property type="molecule type" value="Genomic_DNA"/>
</dbReference>
<dbReference type="Pfam" id="PF16746">
    <property type="entry name" value="BAR_3"/>
    <property type="match status" value="1"/>
</dbReference>
<keyword evidence="2 5" id="KW-0863">Zinc-finger</keyword>
<feature type="repeat" description="ANK" evidence="4">
    <location>
        <begin position="711"/>
        <end position="743"/>
    </location>
</feature>
<dbReference type="Pfam" id="PF01412">
    <property type="entry name" value="ArfGap"/>
    <property type="match status" value="1"/>
</dbReference>
<evidence type="ECO:0000256" key="2">
    <source>
        <dbReference type="ARBA" id="ARBA00022771"/>
    </source>
</evidence>
<dbReference type="InterPro" id="IPR002110">
    <property type="entry name" value="Ankyrin_rpt"/>
</dbReference>
<gene>
    <name evidence="10" type="ORF">OXX778_LOCUS1</name>
</gene>
<organism evidence="10 11">
    <name type="scientific">Brachionus calyciflorus</name>
    <dbReference type="NCBI Taxonomy" id="104777"/>
    <lineage>
        <taxon>Eukaryota</taxon>
        <taxon>Metazoa</taxon>
        <taxon>Spiralia</taxon>
        <taxon>Gnathifera</taxon>
        <taxon>Rotifera</taxon>
        <taxon>Eurotatoria</taxon>
        <taxon>Monogononta</taxon>
        <taxon>Pseudotrocha</taxon>
        <taxon>Ploima</taxon>
        <taxon>Brachionidae</taxon>
        <taxon>Brachionus</taxon>
    </lineage>
</organism>
<dbReference type="SMART" id="SM00248">
    <property type="entry name" value="ANK"/>
    <property type="match status" value="3"/>
</dbReference>
<dbReference type="Gene3D" id="1.10.220.150">
    <property type="entry name" value="Arf GTPase activating protein"/>
    <property type="match status" value="1"/>
</dbReference>
<keyword evidence="6" id="KW-0175">Coiled coil</keyword>
<dbReference type="SUPFAM" id="SSF57863">
    <property type="entry name" value="ArfGap/RecO-like zinc finger"/>
    <property type="match status" value="1"/>
</dbReference>
<dbReference type="InterPro" id="IPR011993">
    <property type="entry name" value="PH-like_dom_sf"/>
</dbReference>
<dbReference type="InterPro" id="IPR001849">
    <property type="entry name" value="PH_domain"/>
</dbReference>
<keyword evidence="4" id="KW-0040">ANK repeat</keyword>
<dbReference type="InterPro" id="IPR001164">
    <property type="entry name" value="ArfGAP_dom"/>
</dbReference>
<feature type="domain" description="Arf-GAP" evidence="9">
    <location>
        <begin position="457"/>
        <end position="586"/>
    </location>
</feature>
<feature type="region of interest" description="Disordered" evidence="7">
    <location>
        <begin position="804"/>
        <end position="832"/>
    </location>
</feature>
<dbReference type="SUPFAM" id="SSF48403">
    <property type="entry name" value="Ankyrin repeat"/>
    <property type="match status" value="1"/>
</dbReference>
<dbReference type="InterPro" id="IPR027267">
    <property type="entry name" value="AH/BAR_dom_sf"/>
</dbReference>
<dbReference type="PANTHER" id="PTHR23180:SF399">
    <property type="entry name" value="BLOWN FUSE, ISOFORM A-RELATED"/>
    <property type="match status" value="1"/>
</dbReference>
<dbReference type="InterPro" id="IPR037278">
    <property type="entry name" value="ARFGAP/RecO"/>
</dbReference>
<comment type="caution">
    <text evidence="10">The sequence shown here is derived from an EMBL/GenBank/DDBJ whole genome shotgun (WGS) entry which is preliminary data.</text>
</comment>
<dbReference type="InterPro" id="IPR036770">
    <property type="entry name" value="Ankyrin_rpt-contain_sf"/>
</dbReference>
<evidence type="ECO:0000256" key="7">
    <source>
        <dbReference type="SAM" id="MobiDB-lite"/>
    </source>
</evidence>
<feature type="domain" description="PH" evidence="8">
    <location>
        <begin position="276"/>
        <end position="374"/>
    </location>
</feature>
<evidence type="ECO:0000256" key="6">
    <source>
        <dbReference type="SAM" id="Coils"/>
    </source>
</evidence>
<dbReference type="InterPro" id="IPR038508">
    <property type="entry name" value="ArfGAP_dom_sf"/>
</dbReference>
<evidence type="ECO:0000256" key="3">
    <source>
        <dbReference type="ARBA" id="ARBA00022833"/>
    </source>
</evidence>
<name>A0A813M0U0_9BILA</name>
<dbReference type="Gene3D" id="1.20.1270.60">
    <property type="entry name" value="Arfaptin homology (AH) domain/BAR domain"/>
    <property type="match status" value="1"/>
</dbReference>
<evidence type="ECO:0000256" key="4">
    <source>
        <dbReference type="PROSITE-ProRule" id="PRU00023"/>
    </source>
</evidence>
<feature type="coiled-coil region" evidence="6">
    <location>
        <begin position="105"/>
        <end position="142"/>
    </location>
</feature>
<proteinExistence type="predicted"/>
<dbReference type="GO" id="GO:0005737">
    <property type="term" value="C:cytoplasm"/>
    <property type="evidence" value="ECO:0007669"/>
    <property type="project" value="InterPro"/>
</dbReference>
<keyword evidence="1" id="KW-0479">Metal-binding</keyword>
<dbReference type="GO" id="GO:0008270">
    <property type="term" value="F:zinc ion binding"/>
    <property type="evidence" value="ECO:0007669"/>
    <property type="project" value="UniProtKB-KW"/>
</dbReference>
<dbReference type="PROSITE" id="PS50115">
    <property type="entry name" value="ARFGAP"/>
    <property type="match status" value="1"/>
</dbReference>
<dbReference type="OrthoDB" id="10070851at2759"/>
<dbReference type="SUPFAM" id="SSF103657">
    <property type="entry name" value="BAR/IMD domain-like"/>
    <property type="match status" value="1"/>
</dbReference>
<feature type="compositionally biased region" description="Polar residues" evidence="7">
    <location>
        <begin position="814"/>
        <end position="832"/>
    </location>
</feature>
<reference evidence="10" key="1">
    <citation type="submission" date="2021-02" db="EMBL/GenBank/DDBJ databases">
        <authorList>
            <person name="Nowell W R."/>
        </authorList>
    </citation>
    <scope>NUCLEOTIDE SEQUENCE</scope>
    <source>
        <strain evidence="10">Ploen Becks lab</strain>
    </source>
</reference>
<dbReference type="SMART" id="SM00233">
    <property type="entry name" value="PH"/>
    <property type="match status" value="1"/>
</dbReference>
<dbReference type="SUPFAM" id="SSF50729">
    <property type="entry name" value="PH domain-like"/>
    <property type="match status" value="1"/>
</dbReference>
<dbReference type="PANTHER" id="PTHR23180">
    <property type="entry name" value="CENTAURIN/ARF"/>
    <property type="match status" value="1"/>
</dbReference>
<protein>
    <submittedName>
        <fullName evidence="10">Uncharacterized protein</fullName>
    </submittedName>
</protein>
<evidence type="ECO:0000259" key="9">
    <source>
        <dbReference type="PROSITE" id="PS50115"/>
    </source>
</evidence>
<dbReference type="Pfam" id="PF12796">
    <property type="entry name" value="Ank_2"/>
    <property type="match status" value="1"/>
</dbReference>
<dbReference type="PROSITE" id="PS50088">
    <property type="entry name" value="ANK_REPEAT"/>
    <property type="match status" value="2"/>
</dbReference>
<dbReference type="Pfam" id="PF00169">
    <property type="entry name" value="PH"/>
    <property type="match status" value="1"/>
</dbReference>
<dbReference type="InterPro" id="IPR045258">
    <property type="entry name" value="ACAP1/2/3-like"/>
</dbReference>
<dbReference type="SMART" id="SM00105">
    <property type="entry name" value="ArfGap"/>
    <property type="match status" value="1"/>
</dbReference>
<evidence type="ECO:0000256" key="1">
    <source>
        <dbReference type="ARBA" id="ARBA00022723"/>
    </source>
</evidence>
<dbReference type="Gene3D" id="2.30.29.30">
    <property type="entry name" value="Pleckstrin-homology domain (PH domain)/Phosphotyrosine-binding domain (PTB)"/>
    <property type="match status" value="1"/>
</dbReference>
<evidence type="ECO:0000259" key="8">
    <source>
        <dbReference type="PROSITE" id="PS50003"/>
    </source>
</evidence>
<dbReference type="InterPro" id="IPR004148">
    <property type="entry name" value="BAR_dom"/>
</dbReference>
<keyword evidence="3" id="KW-0862">Zinc</keyword>
<sequence length="832" mass="94969">MVVKLDFNECLKDSPNFRKNLSLAETDLENYENIYKKIHENSLAFYNDGIKYLDSYRRMIDFIQSLGSLLSEKEEGFTKRKIENFCSLLKDSRQCEENFLNESFKSVSEKINKFVENDLKQLKEQRKQFERISLELDNAYNKNSEALKNKPQICEEMEKNLCGIKKTYGHNGLEYICQINRFYLVRSHSILNMIQLYSQSLKSFYQYGNVLVHEHDTELAEISTNLSLMNENEQKCMEKMEHQHDILRSNDYNSSCELSSGSSTSSTSSIGNQSQNLFLTGYLYKRSHHNTFKKWNRRWFTLINSKLFYQKKSDYNTGINEMESDLRVCKVREINDGERRFTFEIVSPKCRHILQADSQKECNLWVKTIDKAINNAINNLLSNSPLLCGNNDFQMEENFDAQNDFLESLDIFNSLNDSNNGGISTNSNLNGSSSKAIKDLEKSSSSISLRKKNELTENKNFVLTTVKGNQLCCDCGAPNPSWISINIGAILCIECSGKHRGLGVHISKVRSLNLDELGSETLCLLMNLGNDLVNSIYEKMFTREVEMNDNLKIQRATPKCDNSIRESWIKAKYASKIFVKPFRKLVIKISKSVNEEKNYTISIVDSTENIENDTDSNVSYINVQTKNELLHLACSYGDIPLMSYAIALDADRNSIIDRANLYSNENSQTNFQINETLNGYSPLIKAVHSGSIPAVELLILNGAKLNLCDFNGQTALHHATILNNLKLVCLLLKRGADPLSLDKNNVDPIMIATDNCQPNIVTILRVAKMNNDLKEQDLTYSGDPMFDEILKDLLTINMNNIQSKTKNSDDTHTTDYNSDTSRSSDQTTFTLQ</sequence>
<accession>A0A813M0U0</accession>
<dbReference type="Gene3D" id="1.25.40.20">
    <property type="entry name" value="Ankyrin repeat-containing domain"/>
    <property type="match status" value="1"/>
</dbReference>
<evidence type="ECO:0000313" key="11">
    <source>
        <dbReference type="Proteomes" id="UP000663879"/>
    </source>
</evidence>
<dbReference type="PROSITE" id="PS50297">
    <property type="entry name" value="ANK_REP_REGION"/>
    <property type="match status" value="2"/>
</dbReference>
<dbReference type="Proteomes" id="UP000663879">
    <property type="component" value="Unassembled WGS sequence"/>
</dbReference>
<dbReference type="PROSITE" id="PS50003">
    <property type="entry name" value="PH_DOMAIN"/>
    <property type="match status" value="1"/>
</dbReference>
<dbReference type="AlphaFoldDB" id="A0A813M0U0"/>
<dbReference type="PRINTS" id="PR00405">
    <property type="entry name" value="REVINTRACTNG"/>
</dbReference>
<dbReference type="FunFam" id="2.30.29.30:FF:000384">
    <property type="entry name" value="Uncharacterized protein, isoform A"/>
    <property type="match status" value="1"/>
</dbReference>
<evidence type="ECO:0000313" key="10">
    <source>
        <dbReference type="EMBL" id="CAF0702791.1"/>
    </source>
</evidence>
<feature type="repeat" description="ANK" evidence="4">
    <location>
        <begin position="678"/>
        <end position="710"/>
    </location>
</feature>
<evidence type="ECO:0000256" key="5">
    <source>
        <dbReference type="PROSITE-ProRule" id="PRU00288"/>
    </source>
</evidence>
<keyword evidence="11" id="KW-1185">Reference proteome</keyword>
<dbReference type="GO" id="GO:0005096">
    <property type="term" value="F:GTPase activator activity"/>
    <property type="evidence" value="ECO:0007669"/>
    <property type="project" value="InterPro"/>
</dbReference>